<comment type="caution">
    <text evidence="5">The sequence shown here is derived from an EMBL/GenBank/DDBJ whole genome shotgun (WGS) entry which is preliminary data.</text>
</comment>
<feature type="domain" description="SsuA/THI5-like" evidence="4">
    <location>
        <begin position="15"/>
        <end position="220"/>
    </location>
</feature>
<accession>A0A512NMD7</accession>
<evidence type="ECO:0000259" key="4">
    <source>
        <dbReference type="Pfam" id="PF09084"/>
    </source>
</evidence>
<sequence length="307" mass="33273">MAIILQEALRGLFYAPFYVALARDAFAAEGVEIRFTSSPHPNETALRVMNGTVDVSWGGPMRVMETYHKLPGCDLVCFGEVVTRDPFLLMGRTPKPDFTLADLTSVELATVSEVPTPWLCLQHDLRLAGIDPAGIRRVTGRTMAENVAALKAGTVDVIQVFEPFPSLLLAEGAAHVWYEAARRGPTSYTCFYARRGTLVSRRDELLRLVRAIDRTEKWVAKATGAEIADAMAGYFADVPPAILAAACTRYKTLGIWGTTPILPRAGYDRLRDGLVSGGFVSPGTDFEIAVDNSLAEEAIALGLPALA</sequence>
<dbReference type="Pfam" id="PF09084">
    <property type="entry name" value="NMT1"/>
    <property type="match status" value="1"/>
</dbReference>
<keyword evidence="6" id="KW-1185">Reference proteome</keyword>
<protein>
    <recommendedName>
        <fullName evidence="4">SsuA/THI5-like domain-containing protein</fullName>
    </recommendedName>
</protein>
<dbReference type="SUPFAM" id="SSF53850">
    <property type="entry name" value="Periplasmic binding protein-like II"/>
    <property type="match status" value="1"/>
</dbReference>
<organism evidence="5 6">
    <name type="scientific">Reyranella soli</name>
    <dbReference type="NCBI Taxonomy" id="1230389"/>
    <lineage>
        <taxon>Bacteria</taxon>
        <taxon>Pseudomonadati</taxon>
        <taxon>Pseudomonadota</taxon>
        <taxon>Alphaproteobacteria</taxon>
        <taxon>Hyphomicrobiales</taxon>
        <taxon>Reyranellaceae</taxon>
        <taxon>Reyranella</taxon>
    </lineage>
</organism>
<dbReference type="RefSeq" id="WP_170303626.1">
    <property type="nucleotide sequence ID" value="NZ_BKAJ01000150.1"/>
</dbReference>
<comment type="subcellular location">
    <subcellularLocation>
        <location evidence="1">Periplasm</location>
    </subcellularLocation>
</comment>
<evidence type="ECO:0000256" key="1">
    <source>
        <dbReference type="ARBA" id="ARBA00004418"/>
    </source>
</evidence>
<evidence type="ECO:0000256" key="2">
    <source>
        <dbReference type="ARBA" id="ARBA00010742"/>
    </source>
</evidence>
<name>A0A512NMD7_9HYPH</name>
<dbReference type="InterPro" id="IPR015168">
    <property type="entry name" value="SsuA/THI5"/>
</dbReference>
<comment type="similarity">
    <text evidence="2">Belongs to the bacterial solute-binding protein SsuA/TauA family.</text>
</comment>
<dbReference type="PANTHER" id="PTHR30024">
    <property type="entry name" value="ALIPHATIC SULFONATES-BINDING PROTEIN-RELATED"/>
    <property type="match status" value="1"/>
</dbReference>
<evidence type="ECO:0000313" key="6">
    <source>
        <dbReference type="Proteomes" id="UP000321058"/>
    </source>
</evidence>
<reference evidence="5 6" key="1">
    <citation type="submission" date="2019-07" db="EMBL/GenBank/DDBJ databases">
        <title>Whole genome shotgun sequence of Reyranella soli NBRC 108950.</title>
        <authorList>
            <person name="Hosoyama A."/>
            <person name="Uohara A."/>
            <person name="Ohji S."/>
            <person name="Ichikawa N."/>
        </authorList>
    </citation>
    <scope>NUCLEOTIDE SEQUENCE [LARGE SCALE GENOMIC DNA]</scope>
    <source>
        <strain evidence="5 6">NBRC 108950</strain>
    </source>
</reference>
<dbReference type="Gene3D" id="3.40.190.10">
    <property type="entry name" value="Periplasmic binding protein-like II"/>
    <property type="match status" value="2"/>
</dbReference>
<evidence type="ECO:0000313" key="5">
    <source>
        <dbReference type="EMBL" id="GEP60113.1"/>
    </source>
</evidence>
<evidence type="ECO:0000256" key="3">
    <source>
        <dbReference type="ARBA" id="ARBA00022729"/>
    </source>
</evidence>
<gene>
    <name evidence="5" type="ORF">RSO01_72790</name>
</gene>
<dbReference type="EMBL" id="BKAJ01000150">
    <property type="protein sequence ID" value="GEP60113.1"/>
    <property type="molecule type" value="Genomic_DNA"/>
</dbReference>
<keyword evidence="3" id="KW-0732">Signal</keyword>
<dbReference type="AlphaFoldDB" id="A0A512NMD7"/>
<proteinExistence type="inferred from homology"/>
<dbReference type="Proteomes" id="UP000321058">
    <property type="component" value="Unassembled WGS sequence"/>
</dbReference>
<dbReference type="GO" id="GO:0042597">
    <property type="term" value="C:periplasmic space"/>
    <property type="evidence" value="ECO:0007669"/>
    <property type="project" value="UniProtKB-SubCell"/>
</dbReference>
<dbReference type="PANTHER" id="PTHR30024:SF47">
    <property type="entry name" value="TAURINE-BINDING PERIPLASMIC PROTEIN"/>
    <property type="match status" value="1"/>
</dbReference>